<keyword evidence="3" id="KW-1185">Reference proteome</keyword>
<dbReference type="Proteomes" id="UP000597444">
    <property type="component" value="Unassembled WGS sequence"/>
</dbReference>
<evidence type="ECO:0000313" key="2">
    <source>
        <dbReference type="EMBL" id="GHO99562.1"/>
    </source>
</evidence>
<proteinExistence type="predicted"/>
<dbReference type="EMBL" id="BNJK01000002">
    <property type="protein sequence ID" value="GHO99562.1"/>
    <property type="molecule type" value="Genomic_DNA"/>
</dbReference>
<evidence type="ECO:0008006" key="4">
    <source>
        <dbReference type="Google" id="ProtNLM"/>
    </source>
</evidence>
<evidence type="ECO:0000313" key="3">
    <source>
        <dbReference type="Proteomes" id="UP000597444"/>
    </source>
</evidence>
<reference evidence="2" key="1">
    <citation type="submission" date="2020-10" db="EMBL/GenBank/DDBJ databases">
        <title>Taxonomic study of unclassified bacteria belonging to the class Ktedonobacteria.</title>
        <authorList>
            <person name="Yabe S."/>
            <person name="Wang C.M."/>
            <person name="Zheng Y."/>
            <person name="Sakai Y."/>
            <person name="Cavaletti L."/>
            <person name="Monciardini P."/>
            <person name="Donadio S."/>
        </authorList>
    </citation>
    <scope>NUCLEOTIDE SEQUENCE</scope>
    <source>
        <strain evidence="2">ID150040</strain>
    </source>
</reference>
<dbReference type="AlphaFoldDB" id="A0A8J3N5R6"/>
<keyword evidence="1" id="KW-1133">Transmembrane helix</keyword>
<keyword evidence="1" id="KW-0812">Transmembrane</keyword>
<sequence length="211" mass="23607">MSSLARASLILVIVLKLIFLGILYVEANFSPTNLVDQIDLQRIRSQLIAKDARILQMNPSEEKQAQAISEMQNALPGWQATQTGLRQGDRSLGLPHSVPDNVQLSLIQAQPDYIAMLNAVKAILANHSGPIDQVQVTTILNHERGYFLAMSQVEMLWQQQLDTWRQQFFIAACVVMVLIMIIIALTHFFITMRAIQADVNGSTTARIPNKE</sequence>
<name>A0A8J3N5R6_9CHLR</name>
<feature type="transmembrane region" description="Helical" evidence="1">
    <location>
        <begin position="168"/>
        <end position="190"/>
    </location>
</feature>
<gene>
    <name evidence="2" type="ORF">KSF_096100</name>
</gene>
<protein>
    <recommendedName>
        <fullName evidence="4">Methyl-accepting chemotaxis protein</fullName>
    </recommendedName>
</protein>
<evidence type="ECO:0000256" key="1">
    <source>
        <dbReference type="SAM" id="Phobius"/>
    </source>
</evidence>
<feature type="transmembrane region" description="Helical" evidence="1">
    <location>
        <begin position="7"/>
        <end position="25"/>
    </location>
</feature>
<keyword evidence="1" id="KW-0472">Membrane</keyword>
<comment type="caution">
    <text evidence="2">The sequence shown here is derived from an EMBL/GenBank/DDBJ whole genome shotgun (WGS) entry which is preliminary data.</text>
</comment>
<accession>A0A8J3N5R6</accession>
<organism evidence="2 3">
    <name type="scientific">Reticulibacter mediterranei</name>
    <dbReference type="NCBI Taxonomy" id="2778369"/>
    <lineage>
        <taxon>Bacteria</taxon>
        <taxon>Bacillati</taxon>
        <taxon>Chloroflexota</taxon>
        <taxon>Ktedonobacteria</taxon>
        <taxon>Ktedonobacterales</taxon>
        <taxon>Reticulibacteraceae</taxon>
        <taxon>Reticulibacter</taxon>
    </lineage>
</organism>